<evidence type="ECO:0000313" key="7">
    <source>
        <dbReference type="EMBL" id="CAB9516019.1"/>
    </source>
</evidence>
<keyword evidence="5" id="KW-0472">Membrane</keyword>
<dbReference type="PANTHER" id="PTHR48053:SF126">
    <property type="entry name" value="MDIS1-INTERACTING RECEPTOR LIKE KINASE 2-LIKE ISOFORM X1"/>
    <property type="match status" value="1"/>
</dbReference>
<proteinExistence type="predicted"/>
<evidence type="ECO:0000256" key="6">
    <source>
        <dbReference type="SAM" id="SignalP"/>
    </source>
</evidence>
<keyword evidence="8" id="KW-1185">Reference proteome</keyword>
<evidence type="ECO:0000256" key="4">
    <source>
        <dbReference type="ARBA" id="ARBA00022737"/>
    </source>
</evidence>
<name>A0A9N8ECQ6_9STRA</name>
<dbReference type="EMBL" id="CAICTM010000754">
    <property type="protein sequence ID" value="CAB9516019.1"/>
    <property type="molecule type" value="Genomic_DNA"/>
</dbReference>
<feature type="chain" id="PRO_5040454868" evidence="6">
    <location>
        <begin position="17"/>
        <end position="510"/>
    </location>
</feature>
<dbReference type="InterPro" id="IPR032675">
    <property type="entry name" value="LRR_dom_sf"/>
</dbReference>
<keyword evidence="2" id="KW-0433">Leucine-rich repeat</keyword>
<evidence type="ECO:0000313" key="8">
    <source>
        <dbReference type="Proteomes" id="UP001153069"/>
    </source>
</evidence>
<evidence type="ECO:0000256" key="1">
    <source>
        <dbReference type="ARBA" id="ARBA00004167"/>
    </source>
</evidence>
<dbReference type="AlphaFoldDB" id="A0A9N8ECQ6"/>
<evidence type="ECO:0000256" key="3">
    <source>
        <dbReference type="ARBA" id="ARBA00022729"/>
    </source>
</evidence>
<evidence type="ECO:0000256" key="2">
    <source>
        <dbReference type="ARBA" id="ARBA00022614"/>
    </source>
</evidence>
<dbReference type="Gene3D" id="3.80.10.10">
    <property type="entry name" value="Ribonuclease Inhibitor"/>
    <property type="match status" value="3"/>
</dbReference>
<organism evidence="7 8">
    <name type="scientific">Seminavis robusta</name>
    <dbReference type="NCBI Taxonomy" id="568900"/>
    <lineage>
        <taxon>Eukaryota</taxon>
        <taxon>Sar</taxon>
        <taxon>Stramenopiles</taxon>
        <taxon>Ochrophyta</taxon>
        <taxon>Bacillariophyta</taxon>
        <taxon>Bacillariophyceae</taxon>
        <taxon>Bacillariophycidae</taxon>
        <taxon>Naviculales</taxon>
        <taxon>Naviculaceae</taxon>
        <taxon>Seminavis</taxon>
    </lineage>
</organism>
<evidence type="ECO:0000256" key="5">
    <source>
        <dbReference type="ARBA" id="ARBA00023136"/>
    </source>
</evidence>
<dbReference type="Pfam" id="PF00560">
    <property type="entry name" value="LRR_1"/>
    <property type="match status" value="2"/>
</dbReference>
<accession>A0A9N8ECQ6</accession>
<dbReference type="FunFam" id="3.80.10.10:FF:000095">
    <property type="entry name" value="LRR receptor-like serine/threonine-protein kinase GSO1"/>
    <property type="match status" value="1"/>
</dbReference>
<dbReference type="InterPro" id="IPR001611">
    <property type="entry name" value="Leu-rich_rpt"/>
</dbReference>
<dbReference type="PANTHER" id="PTHR48053">
    <property type="entry name" value="LEUCINE RICH REPEAT FAMILY PROTEIN, EXPRESSED"/>
    <property type="match status" value="1"/>
</dbReference>
<protein>
    <submittedName>
        <fullName evidence="7">Leucine Rich Repeat</fullName>
    </submittedName>
</protein>
<keyword evidence="3 6" id="KW-0732">Signal</keyword>
<reference evidence="7" key="1">
    <citation type="submission" date="2020-06" db="EMBL/GenBank/DDBJ databases">
        <authorList>
            <consortium name="Plant Systems Biology data submission"/>
        </authorList>
    </citation>
    <scope>NUCLEOTIDE SEQUENCE</scope>
    <source>
        <strain evidence="7">D6</strain>
    </source>
</reference>
<dbReference type="SUPFAM" id="SSF52058">
    <property type="entry name" value="L domain-like"/>
    <property type="match status" value="1"/>
</dbReference>
<keyword evidence="4" id="KW-0677">Repeat</keyword>
<gene>
    <name evidence="7" type="ORF">SEMRO_755_G197630.1</name>
</gene>
<comment type="caution">
    <text evidence="7">The sequence shown here is derived from an EMBL/GenBank/DDBJ whole genome shotgun (WGS) entry which is preliminary data.</text>
</comment>
<feature type="signal peptide" evidence="6">
    <location>
        <begin position="1"/>
        <end position="16"/>
    </location>
</feature>
<dbReference type="OrthoDB" id="38453at2759"/>
<comment type="subcellular location">
    <subcellularLocation>
        <location evidence="1">Membrane</location>
        <topology evidence="1">Single-pass membrane protein</topology>
    </subcellularLocation>
</comment>
<dbReference type="GO" id="GO:0016020">
    <property type="term" value="C:membrane"/>
    <property type="evidence" value="ECO:0007669"/>
    <property type="project" value="UniProtKB-SubCell"/>
</dbReference>
<sequence length="510" mass="55680">MLLIVLAAVAIAVALSTRKKSNTEEFVASSVVPPVSPSEAPTSLQGSILSLFSDKTILAITNHVESPQSKAWQWLLQDPSLLAFLEDHIKQRFALATFYFATQGDQWSFNTHWLDYTVHECEWFQKPVFARKDRINKFLPGFLTNFFPSAVPPRCNVHGLVQQLWLDQNNLAGQIPEELFLLTHLQTVSMALNKLQGPISTKVGKLTVLEGLSIADLEDSGTIPSEIGVLTSLRFLSLDRNNHQGSIPSELWRLTNLDTLGMTTHPQLQGVLPTEIGHFTNLRWLIMDNCDYSGTIPTEIGLATTLEWLVLLENQFSGTLPSELGNLPNLVVFSVAGDFMEGTLPTELGLLTTLTLLRFTENQFSGTVPSEFGLLTELNITLSFKNNGFLTGTIPSELGLLSNLYELEFQGNKFSGPIASELGQLSLLGHLTLANNSFSSTVPLDLSALGDSLYALTMEGNPMLQGTIPKAVCNLSSTCVGNARHVCEGGGLSFDCTNLLCGCGCDCEVR</sequence>
<dbReference type="InterPro" id="IPR051716">
    <property type="entry name" value="Plant_RL_S/T_kinase"/>
</dbReference>
<dbReference type="Proteomes" id="UP001153069">
    <property type="component" value="Unassembled WGS sequence"/>
</dbReference>